<evidence type="ECO:0000313" key="3">
    <source>
        <dbReference type="WBParaSite" id="scaffold16003_cov164.g18089"/>
    </source>
</evidence>
<proteinExistence type="predicted"/>
<feature type="region of interest" description="Disordered" evidence="1">
    <location>
        <begin position="125"/>
        <end position="185"/>
    </location>
</feature>
<feature type="compositionally biased region" description="Polar residues" evidence="1">
    <location>
        <begin position="161"/>
        <end position="173"/>
    </location>
</feature>
<keyword evidence="2" id="KW-1185">Reference proteome</keyword>
<dbReference type="WBParaSite" id="scaffold16003_cov164.g18089">
    <property type="protein sequence ID" value="scaffold16003_cov164.g18089"/>
    <property type="gene ID" value="scaffold16003_cov164.g18089"/>
</dbReference>
<feature type="compositionally biased region" description="Basic and acidic residues" evidence="1">
    <location>
        <begin position="125"/>
        <end position="134"/>
    </location>
</feature>
<evidence type="ECO:0000256" key="1">
    <source>
        <dbReference type="SAM" id="MobiDB-lite"/>
    </source>
</evidence>
<feature type="compositionally biased region" description="Basic and acidic residues" evidence="1">
    <location>
        <begin position="174"/>
        <end position="185"/>
    </location>
</feature>
<dbReference type="Proteomes" id="UP000887561">
    <property type="component" value="Unplaced"/>
</dbReference>
<reference evidence="3" key="1">
    <citation type="submission" date="2022-11" db="UniProtKB">
        <authorList>
            <consortium name="WormBaseParasite"/>
        </authorList>
    </citation>
    <scope>IDENTIFICATION</scope>
</reference>
<name>A0A915LQG6_MELJA</name>
<organism evidence="2 3">
    <name type="scientific">Meloidogyne javanica</name>
    <name type="common">Root-knot nematode worm</name>
    <dbReference type="NCBI Taxonomy" id="6303"/>
    <lineage>
        <taxon>Eukaryota</taxon>
        <taxon>Metazoa</taxon>
        <taxon>Ecdysozoa</taxon>
        <taxon>Nematoda</taxon>
        <taxon>Chromadorea</taxon>
        <taxon>Rhabditida</taxon>
        <taxon>Tylenchina</taxon>
        <taxon>Tylenchomorpha</taxon>
        <taxon>Tylenchoidea</taxon>
        <taxon>Meloidogynidae</taxon>
        <taxon>Meloidogyninae</taxon>
        <taxon>Meloidogyne</taxon>
        <taxon>Meloidogyne incognita group</taxon>
    </lineage>
</organism>
<feature type="compositionally biased region" description="Basic and acidic residues" evidence="1">
    <location>
        <begin position="150"/>
        <end position="160"/>
    </location>
</feature>
<sequence length="185" mass="21766">MVNLHLIGNKNKVPRDEIRGEELMSYIRGLIILYKYGRVSTKRFNINTNFIRNVLKLHTNCSDKIFEDEYINRPNYNPENEHLWDLVMLAMRIDVGLKECKADLAKVKKLYINNGKINEEEISKSVKSYPKEENQNILNQQDEEDNYWEDGNKRTMDEQNKTGQSHVSNIQQSDKGKNKTDDNEN</sequence>
<evidence type="ECO:0000313" key="2">
    <source>
        <dbReference type="Proteomes" id="UP000887561"/>
    </source>
</evidence>
<dbReference type="AlphaFoldDB" id="A0A915LQG6"/>
<accession>A0A915LQG6</accession>
<protein>
    <submittedName>
        <fullName evidence="3">Uncharacterized protein</fullName>
    </submittedName>
</protein>